<evidence type="ECO:0000313" key="2">
    <source>
        <dbReference type="EMBL" id="PPQ83303.1"/>
    </source>
</evidence>
<dbReference type="AlphaFoldDB" id="A0A409WXQ5"/>
<comment type="caution">
    <text evidence="2">The sequence shown here is derived from an EMBL/GenBank/DDBJ whole genome shotgun (WGS) entry which is preliminary data.</text>
</comment>
<dbReference type="STRING" id="93625.A0A409WXQ5"/>
<feature type="region of interest" description="Disordered" evidence="1">
    <location>
        <begin position="393"/>
        <end position="412"/>
    </location>
</feature>
<accession>A0A409WXQ5</accession>
<gene>
    <name evidence="2" type="ORF">CVT25_004042</name>
</gene>
<feature type="compositionally biased region" description="Basic and acidic residues" evidence="1">
    <location>
        <begin position="1"/>
        <end position="13"/>
    </location>
</feature>
<reference evidence="2 3" key="1">
    <citation type="journal article" date="2018" name="Evol. Lett.">
        <title>Horizontal gene cluster transfer increased hallucinogenic mushroom diversity.</title>
        <authorList>
            <person name="Reynolds H.T."/>
            <person name="Vijayakumar V."/>
            <person name="Gluck-Thaler E."/>
            <person name="Korotkin H.B."/>
            <person name="Matheny P.B."/>
            <person name="Slot J.C."/>
        </authorList>
    </citation>
    <scope>NUCLEOTIDE SEQUENCE [LARGE SCALE GENOMIC DNA]</scope>
    <source>
        <strain evidence="2 3">2631</strain>
    </source>
</reference>
<sequence length="602" mass="67242">MLEAPKRTRRFTDEEIVEDSEPERAETRRRERKTKSKPPTIVDDIPNKPVVTQRSVLNPFITEVIEISDSDSEPHMPSGNAEKQTRSEKITVSRTVSPPTASGSSQIPDSFDIFAFQFKEEQENPPNLLKSHRSNEESDIASTAIRVLDTKRFAYVSSTTSKRQKLPKAPLSARSRDNTSIPPLATNKATAFNLSNDELSNVFRCVCCEISWTVKKTGPQKLTHIRSCAKKHALKEETVRILLQKEVASFVPSLKSLGKTKAKEPLPEAGPSSKKTFLEEIVGDEPRKRTKRWQVETTLASVSTTRDSILSRAQGILNPTSSLPELDGSAIIVDQPFQPSSLIDALDGDISPLTQPFARSTLAHLHGTKISLFNMNTSPVRVKSTTVDISHRRVYTTSPEPTGVSPPPLEPIITSRPLEEVWEIGQTGQPDKTTRNRRRKSLDLNSEVVSGKNQVSGMGDSHGLESLNSRSSSSCSSLDKAFAKLEIKSTPKKTPQRTKRTAKSRSPKSTAKKKKPVDFGAKWEAHMKKHINQDAALHQRILRYEASFLIRLLIPIADFLITQPIHFDVFLEIATLYAPLSSKLKLQLQLFLDQQVKFLFQM</sequence>
<dbReference type="EMBL" id="NHYD01003030">
    <property type="protein sequence ID" value="PPQ83303.1"/>
    <property type="molecule type" value="Genomic_DNA"/>
</dbReference>
<feature type="compositionally biased region" description="Polar residues" evidence="1">
    <location>
        <begin position="92"/>
        <end position="108"/>
    </location>
</feature>
<feature type="region of interest" description="Disordered" evidence="1">
    <location>
        <begin position="67"/>
        <end position="108"/>
    </location>
</feature>
<feature type="compositionally biased region" description="Basic residues" evidence="1">
    <location>
        <begin position="490"/>
        <end position="515"/>
    </location>
</feature>
<proteinExistence type="predicted"/>
<dbReference type="OrthoDB" id="5576441at2759"/>
<feature type="region of interest" description="Disordered" evidence="1">
    <location>
        <begin position="486"/>
        <end position="517"/>
    </location>
</feature>
<dbReference type="InParanoid" id="A0A409WXQ5"/>
<evidence type="ECO:0000256" key="1">
    <source>
        <dbReference type="SAM" id="MobiDB-lite"/>
    </source>
</evidence>
<protein>
    <submittedName>
        <fullName evidence="2">Uncharacterized protein</fullName>
    </submittedName>
</protein>
<dbReference type="Proteomes" id="UP000283269">
    <property type="component" value="Unassembled WGS sequence"/>
</dbReference>
<feature type="compositionally biased region" description="Polar residues" evidence="1">
    <location>
        <begin position="443"/>
        <end position="456"/>
    </location>
</feature>
<name>A0A409WXQ5_PSICY</name>
<feature type="region of interest" description="Disordered" evidence="1">
    <location>
        <begin position="1"/>
        <end position="49"/>
    </location>
</feature>
<feature type="region of interest" description="Disordered" evidence="1">
    <location>
        <begin position="424"/>
        <end position="473"/>
    </location>
</feature>
<organism evidence="2 3">
    <name type="scientific">Psilocybe cyanescens</name>
    <dbReference type="NCBI Taxonomy" id="93625"/>
    <lineage>
        <taxon>Eukaryota</taxon>
        <taxon>Fungi</taxon>
        <taxon>Dikarya</taxon>
        <taxon>Basidiomycota</taxon>
        <taxon>Agaricomycotina</taxon>
        <taxon>Agaricomycetes</taxon>
        <taxon>Agaricomycetidae</taxon>
        <taxon>Agaricales</taxon>
        <taxon>Agaricineae</taxon>
        <taxon>Strophariaceae</taxon>
        <taxon>Psilocybe</taxon>
    </lineage>
</organism>
<evidence type="ECO:0000313" key="3">
    <source>
        <dbReference type="Proteomes" id="UP000283269"/>
    </source>
</evidence>
<keyword evidence="3" id="KW-1185">Reference proteome</keyword>
<feature type="compositionally biased region" description="Low complexity" evidence="1">
    <location>
        <begin position="464"/>
        <end position="473"/>
    </location>
</feature>